<gene>
    <name evidence="6" type="primary">nadK</name>
    <name evidence="7" type="ORF">H9862_06430</name>
</gene>
<feature type="binding site" evidence="6">
    <location>
        <begin position="177"/>
        <end position="182"/>
    </location>
    <ligand>
        <name>NAD(+)</name>
        <dbReference type="ChEBI" id="CHEBI:57540"/>
    </ligand>
</feature>
<evidence type="ECO:0000256" key="6">
    <source>
        <dbReference type="HAMAP-Rule" id="MF_00361"/>
    </source>
</evidence>
<dbReference type="Pfam" id="PF20143">
    <property type="entry name" value="NAD_kinase_C"/>
    <property type="match status" value="1"/>
</dbReference>
<comment type="caution">
    <text evidence="7">The sequence shown here is derived from an EMBL/GenBank/DDBJ whole genome shotgun (WGS) entry which is preliminary data.</text>
</comment>
<organism evidence="7 8">
    <name type="scientific">Candidatus Akkermansia intestinigallinarum</name>
    <dbReference type="NCBI Taxonomy" id="2838431"/>
    <lineage>
        <taxon>Bacteria</taxon>
        <taxon>Pseudomonadati</taxon>
        <taxon>Verrucomicrobiota</taxon>
        <taxon>Verrucomicrobiia</taxon>
        <taxon>Verrucomicrobiales</taxon>
        <taxon>Akkermansiaceae</taxon>
        <taxon>Akkermansia</taxon>
    </lineage>
</organism>
<dbReference type="GO" id="GO:0046872">
    <property type="term" value="F:metal ion binding"/>
    <property type="evidence" value="ECO:0007669"/>
    <property type="project" value="UniProtKB-UniRule"/>
</dbReference>
<feature type="binding site" evidence="6">
    <location>
        <position position="166"/>
    </location>
    <ligand>
        <name>NAD(+)</name>
        <dbReference type="ChEBI" id="CHEBI:57540"/>
    </ligand>
</feature>
<name>A0A9D1VBR0_9BACT</name>
<evidence type="ECO:0000256" key="4">
    <source>
        <dbReference type="ARBA" id="ARBA00023027"/>
    </source>
</evidence>
<feature type="binding site" evidence="6">
    <location>
        <position position="147"/>
    </location>
    <ligand>
        <name>NAD(+)</name>
        <dbReference type="ChEBI" id="CHEBI:57540"/>
    </ligand>
</feature>
<dbReference type="InterPro" id="IPR002504">
    <property type="entry name" value="NADK"/>
</dbReference>
<evidence type="ECO:0000256" key="5">
    <source>
        <dbReference type="ARBA" id="ARBA00047925"/>
    </source>
</evidence>
<comment type="similarity">
    <text evidence="6">Belongs to the NAD kinase family.</text>
</comment>
<comment type="function">
    <text evidence="6">Involved in the regulation of the intracellular balance of NAD and NADP, and is a key enzyme in the biosynthesis of NADP. Catalyzes specifically the phosphorylation on 2'-hydroxyl of the adenosine moiety of NAD to yield NADP.</text>
</comment>
<accession>A0A9D1VBR0</accession>
<evidence type="ECO:0000313" key="8">
    <source>
        <dbReference type="Proteomes" id="UP000823964"/>
    </source>
</evidence>
<dbReference type="GO" id="GO:0051287">
    <property type="term" value="F:NAD binding"/>
    <property type="evidence" value="ECO:0007669"/>
    <property type="project" value="UniProtKB-ARBA"/>
</dbReference>
<reference evidence="7" key="2">
    <citation type="submission" date="2021-04" db="EMBL/GenBank/DDBJ databases">
        <authorList>
            <person name="Gilroy R."/>
        </authorList>
    </citation>
    <scope>NUCLEOTIDE SEQUENCE</scope>
    <source>
        <strain evidence="7">14975</strain>
    </source>
</reference>
<evidence type="ECO:0000313" key="7">
    <source>
        <dbReference type="EMBL" id="HIX20216.1"/>
    </source>
</evidence>
<evidence type="ECO:0000256" key="3">
    <source>
        <dbReference type="ARBA" id="ARBA00022857"/>
    </source>
</evidence>
<dbReference type="GO" id="GO:0019674">
    <property type="term" value="P:NAD+ metabolic process"/>
    <property type="evidence" value="ECO:0007669"/>
    <property type="project" value="InterPro"/>
</dbReference>
<dbReference type="GO" id="GO:0003951">
    <property type="term" value="F:NAD+ kinase activity"/>
    <property type="evidence" value="ECO:0007669"/>
    <property type="project" value="UniProtKB-UniRule"/>
</dbReference>
<comment type="cofactor">
    <cofactor evidence="6">
        <name>a divalent metal cation</name>
        <dbReference type="ChEBI" id="CHEBI:60240"/>
    </cofactor>
</comment>
<dbReference type="InterPro" id="IPR017438">
    <property type="entry name" value="ATP-NAD_kinase_N"/>
</dbReference>
<dbReference type="Gene3D" id="3.40.50.10330">
    <property type="entry name" value="Probable inorganic polyphosphate/atp-NAD kinase, domain 1"/>
    <property type="match status" value="1"/>
</dbReference>
<dbReference type="GO" id="GO:0006741">
    <property type="term" value="P:NADP+ biosynthetic process"/>
    <property type="evidence" value="ECO:0007669"/>
    <property type="project" value="UniProtKB-UniRule"/>
</dbReference>
<feature type="binding site" evidence="6">
    <location>
        <begin position="136"/>
        <end position="137"/>
    </location>
    <ligand>
        <name>NAD(+)</name>
        <dbReference type="ChEBI" id="CHEBI:57540"/>
    </ligand>
</feature>
<dbReference type="Gene3D" id="2.60.200.30">
    <property type="entry name" value="Probable inorganic polyphosphate/atp-NAD kinase, domain 2"/>
    <property type="match status" value="1"/>
</dbReference>
<keyword evidence="6" id="KW-0067">ATP-binding</keyword>
<keyword evidence="6" id="KW-0547">Nucleotide-binding</keyword>
<proteinExistence type="inferred from homology"/>
<dbReference type="InterPro" id="IPR017437">
    <property type="entry name" value="ATP-NAD_kinase_PpnK-typ_C"/>
</dbReference>
<evidence type="ECO:0000256" key="1">
    <source>
        <dbReference type="ARBA" id="ARBA00022679"/>
    </source>
</evidence>
<keyword evidence="6" id="KW-0963">Cytoplasm</keyword>
<dbReference type="GO" id="GO:0005737">
    <property type="term" value="C:cytoplasm"/>
    <property type="evidence" value="ECO:0007669"/>
    <property type="project" value="UniProtKB-SubCell"/>
</dbReference>
<evidence type="ECO:0000256" key="2">
    <source>
        <dbReference type="ARBA" id="ARBA00022777"/>
    </source>
</evidence>
<comment type="caution">
    <text evidence="6">Lacks conserved residue(s) required for the propagation of feature annotation.</text>
</comment>
<keyword evidence="2 6" id="KW-0418">Kinase</keyword>
<feature type="binding site" evidence="6">
    <location>
        <position position="164"/>
    </location>
    <ligand>
        <name>NAD(+)</name>
        <dbReference type="ChEBI" id="CHEBI:57540"/>
    </ligand>
</feature>
<dbReference type="HAMAP" id="MF_00361">
    <property type="entry name" value="NAD_kinase"/>
    <property type="match status" value="1"/>
</dbReference>
<dbReference type="Proteomes" id="UP000823964">
    <property type="component" value="Unassembled WGS sequence"/>
</dbReference>
<dbReference type="InterPro" id="IPR016064">
    <property type="entry name" value="NAD/diacylglycerol_kinase_sf"/>
</dbReference>
<protein>
    <recommendedName>
        <fullName evidence="6">NAD kinase</fullName>
        <ecNumber evidence="6">2.7.1.23</ecNumber>
    </recommendedName>
    <alternativeName>
        <fullName evidence="6">ATP-dependent NAD kinase</fullName>
    </alternativeName>
</protein>
<sequence>MNTPANIGILAPHKSASCVHAMQRLQAECARVGIIACEIKDIESALDMPGAPSLVLCLGGDGTMLAASAEAARHGIILGGINLGHLGFLSACGREEIALLVQALADGTYEVEERTMLEVIRRGTASSSVKPHLALNEMALMRAQTGKMVDVDVEIDGRLLNRYHADGILVATPTGSTAYSLSAGGPLVWPNAGVICLTPICPHSLTNRSVVLPDSVELIMRPRERRGRAGESLLYSLDGRRIHPIALNDTLVIRKARQPLNLLSLPAGDYATRLRVKLGW</sequence>
<dbReference type="EMBL" id="DXFQ01000114">
    <property type="protein sequence ID" value="HIX20216.1"/>
    <property type="molecule type" value="Genomic_DNA"/>
</dbReference>
<keyword evidence="4 6" id="KW-0520">NAD</keyword>
<comment type="catalytic activity">
    <reaction evidence="5 6">
        <text>NAD(+) + ATP = ADP + NADP(+) + H(+)</text>
        <dbReference type="Rhea" id="RHEA:18629"/>
        <dbReference type="ChEBI" id="CHEBI:15378"/>
        <dbReference type="ChEBI" id="CHEBI:30616"/>
        <dbReference type="ChEBI" id="CHEBI:57540"/>
        <dbReference type="ChEBI" id="CHEBI:58349"/>
        <dbReference type="ChEBI" id="CHEBI:456216"/>
        <dbReference type="EC" id="2.7.1.23"/>
    </reaction>
</comment>
<comment type="subcellular location">
    <subcellularLocation>
        <location evidence="6">Cytoplasm</location>
    </subcellularLocation>
</comment>
<keyword evidence="3 6" id="KW-0521">NADP</keyword>
<feature type="binding site" evidence="6">
    <location>
        <begin position="61"/>
        <end position="62"/>
    </location>
    <ligand>
        <name>NAD(+)</name>
        <dbReference type="ChEBI" id="CHEBI:57540"/>
    </ligand>
</feature>
<dbReference type="AlphaFoldDB" id="A0A9D1VBR0"/>
<dbReference type="PANTHER" id="PTHR20275">
    <property type="entry name" value="NAD KINASE"/>
    <property type="match status" value="1"/>
</dbReference>
<dbReference type="SUPFAM" id="SSF111331">
    <property type="entry name" value="NAD kinase/diacylglycerol kinase-like"/>
    <property type="match status" value="1"/>
</dbReference>
<dbReference type="GO" id="GO:0005524">
    <property type="term" value="F:ATP binding"/>
    <property type="evidence" value="ECO:0007669"/>
    <property type="project" value="UniProtKB-KW"/>
</dbReference>
<dbReference type="EC" id="2.7.1.23" evidence="6"/>
<dbReference type="PANTHER" id="PTHR20275:SF0">
    <property type="entry name" value="NAD KINASE"/>
    <property type="match status" value="1"/>
</dbReference>
<reference evidence="7" key="1">
    <citation type="journal article" date="2021" name="PeerJ">
        <title>Extensive microbial diversity within the chicken gut microbiome revealed by metagenomics and culture.</title>
        <authorList>
            <person name="Gilroy R."/>
            <person name="Ravi A."/>
            <person name="Getino M."/>
            <person name="Pursley I."/>
            <person name="Horton D.L."/>
            <person name="Alikhan N.F."/>
            <person name="Baker D."/>
            <person name="Gharbi K."/>
            <person name="Hall N."/>
            <person name="Watson M."/>
            <person name="Adriaenssens E.M."/>
            <person name="Foster-Nyarko E."/>
            <person name="Jarju S."/>
            <person name="Secka A."/>
            <person name="Antonio M."/>
            <person name="Oren A."/>
            <person name="Chaudhuri R.R."/>
            <person name="La Ragione R."/>
            <person name="Hildebrand F."/>
            <person name="Pallen M.J."/>
        </authorList>
    </citation>
    <scope>NUCLEOTIDE SEQUENCE</scope>
    <source>
        <strain evidence="7">14975</strain>
    </source>
</reference>
<dbReference type="Pfam" id="PF01513">
    <property type="entry name" value="NAD_kinase"/>
    <property type="match status" value="1"/>
</dbReference>
<keyword evidence="1 6" id="KW-0808">Transferase</keyword>
<feature type="active site" description="Proton acceptor" evidence="6">
    <location>
        <position position="61"/>
    </location>
</feature>